<dbReference type="STRING" id="743971.MYF_00725"/>
<organism evidence="2 3">
    <name type="scientific">Mesomycoplasma flocculare ATCC 27399</name>
    <dbReference type="NCBI Taxonomy" id="743971"/>
    <lineage>
        <taxon>Bacteria</taxon>
        <taxon>Bacillati</taxon>
        <taxon>Mycoplasmatota</taxon>
        <taxon>Mycoplasmoidales</taxon>
        <taxon>Metamycoplasmataceae</taxon>
        <taxon>Mesomycoplasma</taxon>
    </lineage>
</organism>
<keyword evidence="3" id="KW-1185">Reference proteome</keyword>
<dbReference type="AlphaFoldDB" id="A0A0A8E641"/>
<evidence type="ECO:0000256" key="1">
    <source>
        <dbReference type="SAM" id="Phobius"/>
    </source>
</evidence>
<keyword evidence="1" id="KW-1133">Transmembrane helix</keyword>
<dbReference type="EMBL" id="CP007585">
    <property type="protein sequence ID" value="AJC49700.1"/>
    <property type="molecule type" value="Genomic_DNA"/>
</dbReference>
<protein>
    <submittedName>
        <fullName evidence="2">Putative spermidine/putrescine ABC transporter substrate-binding protein</fullName>
    </submittedName>
</protein>
<feature type="transmembrane region" description="Helical" evidence="1">
    <location>
        <begin position="9"/>
        <end position="28"/>
    </location>
</feature>
<keyword evidence="1" id="KW-0472">Membrane</keyword>
<evidence type="ECO:0000313" key="2">
    <source>
        <dbReference type="EMBL" id="AJC49700.1"/>
    </source>
</evidence>
<evidence type="ECO:0000313" key="3">
    <source>
        <dbReference type="Proteomes" id="UP000031129"/>
    </source>
</evidence>
<keyword evidence="1" id="KW-0812">Transmembrane</keyword>
<dbReference type="RefSeq" id="WP_002557609.1">
    <property type="nucleotide sequence ID" value="NZ_CP007585.1"/>
</dbReference>
<dbReference type="HOGENOM" id="CLU_031703_0_0_14"/>
<sequence length="571" mass="67250">MKQNLARFFLKISFGISLISTVFIASFLKSQFPFKPVIYNFESYISDQGRNFININFNYREFGSVYEFTRAIEDNRTIAGVGSDFQIARLAQKGMLQKIDYSKLFPNWQLTKVFEKPKNYYDLSLFQKQEYINKKRKAFEQIFRPEIVEHIDKYDQFMKQADDPKKDLDIDNDGIKDRFWEFFIPYFTQDKVVVYTIGDYEKNGKRVNLREFQKNWTPEFRKAIQEKGLKFQDQSLVGIGKTLRKNGYSFFEWTEAMRDNLLIGSEKINQYGTIITEKNYKSLVDGFINYVTEISGFDYFNLQHNVFKTSGLDLVNSVIDPSLKQDVGLLYNGDSLDAHYSKDNYAELEDENTIAIIRPKNNLTLLDGWIILKNTSPELTNKVYNTLYQGIFKGEELEFDELIDAVKTEVEFSYQLNPETEKFENKKGKGFKFDYNLLPVLANFDFINYTPTFRKSFEFFKKFYFNNALATVRSSKEGENILVFIDENNKIITDLNDLRFSKIKSEIFEKTSLRALNMYLSQQKQQTLYGNMPTKDNVDEGLYSINYTFLRPIDEQLASQIRTYYNLKIKN</sequence>
<proteinExistence type="predicted"/>
<reference evidence="2 3" key="1">
    <citation type="journal article" date="2015" name="Genome Announc.">
        <title>Complete Genome Sequence of Mycoplasma flocculare Strain Ms42T (ATCC 27399T).</title>
        <authorList>
            <person name="Calcutt M.J."/>
            <person name="Foecking M.F."/>
            <person name="Heidari M.B."/>
            <person name="McIntosh M.A."/>
        </authorList>
    </citation>
    <scope>NUCLEOTIDE SEQUENCE [LARGE SCALE GENOMIC DNA]</scope>
    <source>
        <strain evidence="3">ATCC 27399</strain>
    </source>
</reference>
<accession>A0A0A8E641</accession>
<dbReference type="OrthoDB" id="403918at2"/>
<dbReference type="KEGG" id="mfq:MYF_00725"/>
<name>A0A0A8E641_MESFC</name>
<dbReference type="Proteomes" id="UP000031129">
    <property type="component" value="Chromosome"/>
</dbReference>
<gene>
    <name evidence="2" type="primary">potD</name>
    <name evidence="2" type="ORF">MYF_00725</name>
</gene>